<evidence type="ECO:0000256" key="1">
    <source>
        <dbReference type="SAM" id="MobiDB-lite"/>
    </source>
</evidence>
<accession>A0A0F7ZL59</accession>
<feature type="region of interest" description="Disordered" evidence="1">
    <location>
        <begin position="314"/>
        <end position="369"/>
    </location>
</feature>
<protein>
    <submittedName>
        <fullName evidence="2">Uncharacterized protein</fullName>
    </submittedName>
</protein>
<evidence type="ECO:0000313" key="2">
    <source>
        <dbReference type="EMBL" id="KJZ76031.1"/>
    </source>
</evidence>
<feature type="compositionally biased region" description="Polar residues" evidence="1">
    <location>
        <begin position="347"/>
        <end position="369"/>
    </location>
</feature>
<dbReference type="OrthoDB" id="4928246at2759"/>
<keyword evidence="3" id="KW-1185">Reference proteome</keyword>
<reference evidence="2 3" key="1">
    <citation type="journal article" date="2014" name="Genome Biol. Evol.">
        <title>Comparative genomics and transcriptomics analyses reveal divergent lifestyle features of nematode endoparasitic fungus Hirsutella minnesotensis.</title>
        <authorList>
            <person name="Lai Y."/>
            <person name="Liu K."/>
            <person name="Zhang X."/>
            <person name="Zhang X."/>
            <person name="Li K."/>
            <person name="Wang N."/>
            <person name="Shu C."/>
            <person name="Wu Y."/>
            <person name="Wang C."/>
            <person name="Bushley K.E."/>
            <person name="Xiang M."/>
            <person name="Liu X."/>
        </authorList>
    </citation>
    <scope>NUCLEOTIDE SEQUENCE [LARGE SCALE GENOMIC DNA]</scope>
    <source>
        <strain evidence="2 3">3608</strain>
    </source>
</reference>
<organism evidence="2 3">
    <name type="scientific">Hirsutella minnesotensis 3608</name>
    <dbReference type="NCBI Taxonomy" id="1043627"/>
    <lineage>
        <taxon>Eukaryota</taxon>
        <taxon>Fungi</taxon>
        <taxon>Dikarya</taxon>
        <taxon>Ascomycota</taxon>
        <taxon>Pezizomycotina</taxon>
        <taxon>Sordariomycetes</taxon>
        <taxon>Hypocreomycetidae</taxon>
        <taxon>Hypocreales</taxon>
        <taxon>Ophiocordycipitaceae</taxon>
        <taxon>Hirsutella</taxon>
    </lineage>
</organism>
<dbReference type="AlphaFoldDB" id="A0A0F7ZL59"/>
<dbReference type="Proteomes" id="UP000054481">
    <property type="component" value="Unassembled WGS sequence"/>
</dbReference>
<sequence>MSGPVRLVTSFAMAQALGAGISQPRQNTIRDRCSREKLSDGDEKADLGLVIGPRRSARLSVRAASSVGHIKSTSDNPPRLDVLAELPADGLQRSSTFRVCLEKAVDDINDKYDNPAPAYQPHKQIGDGSDDDMSGATRLTSPKICTNFQPRYRLPKIIHVSTTPLQPDTSEVNEIDLYSAQQGQRTREARSRPSPTDTAHCVDGHQVAVPRGNQGRIHRALSRSRAYSSTSSTKLLEHYAEAERKQELDTDKTVYELEANEVGTSKALDRASAAFQPIYSPPLIELGPSSDELAAVQISIPAASAADNFVPLRVRQPENQARDPSSMATSDSARMRSVSKASKDSTETQSSPLSRNCTSEIHPTTQQRAVSVSELVNKFKRMESPPCQSLRGKDERKNTQVEGLKSKTFDTSRNCVLGGSEDTAMRRKVANADDVTSATVTDGDLTASVALRFSLLPL</sequence>
<dbReference type="EMBL" id="KQ030513">
    <property type="protein sequence ID" value="KJZ76031.1"/>
    <property type="molecule type" value="Genomic_DNA"/>
</dbReference>
<proteinExistence type="predicted"/>
<name>A0A0F7ZL59_9HYPO</name>
<feature type="compositionally biased region" description="Polar residues" evidence="1">
    <location>
        <begin position="317"/>
        <end position="332"/>
    </location>
</feature>
<feature type="region of interest" description="Disordered" evidence="1">
    <location>
        <begin position="111"/>
        <end position="133"/>
    </location>
</feature>
<evidence type="ECO:0000313" key="3">
    <source>
        <dbReference type="Proteomes" id="UP000054481"/>
    </source>
</evidence>
<gene>
    <name evidence="2" type="ORF">HIM_04487</name>
</gene>